<name>A0A0B7IJS3_9FLAO</name>
<keyword evidence="1" id="KW-0472">Membrane</keyword>
<dbReference type="STRING" id="1848903.CCAND38_290010"/>
<proteinExistence type="predicted"/>
<evidence type="ECO:0000313" key="2">
    <source>
        <dbReference type="EMBL" id="CEN50849.1"/>
    </source>
</evidence>
<reference evidence="2 3" key="1">
    <citation type="submission" date="2015-01" db="EMBL/GenBank/DDBJ databases">
        <authorList>
            <person name="Xiang T."/>
            <person name="Song Y."/>
            <person name="Huang L."/>
            <person name="Wang B."/>
            <person name="Wu P."/>
        </authorList>
    </citation>
    <scope>NUCLEOTIDE SEQUENCE [LARGE SCALE GENOMIC DNA]</scope>
    <source>
        <strain evidence="2 3">CcD93</strain>
    </source>
</reference>
<evidence type="ECO:0000256" key="1">
    <source>
        <dbReference type="SAM" id="Phobius"/>
    </source>
</evidence>
<keyword evidence="1" id="KW-0812">Transmembrane</keyword>
<dbReference type="Proteomes" id="UP000038200">
    <property type="component" value="Unassembled WGS sequence"/>
</dbReference>
<dbReference type="AlphaFoldDB" id="A0A0B7IJS3"/>
<evidence type="ECO:0000313" key="3">
    <source>
        <dbReference type="Proteomes" id="UP000038200"/>
    </source>
</evidence>
<dbReference type="EMBL" id="CDOL01000030">
    <property type="protein sequence ID" value="CEN50849.1"/>
    <property type="molecule type" value="Genomic_DNA"/>
</dbReference>
<organism evidence="2 3">
    <name type="scientific">Capnocytophaga canis</name>
    <dbReference type="NCBI Taxonomy" id="1848903"/>
    <lineage>
        <taxon>Bacteria</taxon>
        <taxon>Pseudomonadati</taxon>
        <taxon>Bacteroidota</taxon>
        <taxon>Flavobacteriia</taxon>
        <taxon>Flavobacteriales</taxon>
        <taxon>Flavobacteriaceae</taxon>
        <taxon>Capnocytophaga</taxon>
    </lineage>
</organism>
<feature type="transmembrane region" description="Helical" evidence="1">
    <location>
        <begin position="42"/>
        <end position="60"/>
    </location>
</feature>
<keyword evidence="1" id="KW-1133">Transmembrane helix</keyword>
<feature type="transmembrane region" description="Helical" evidence="1">
    <location>
        <begin position="66"/>
        <end position="86"/>
    </location>
</feature>
<accession>A0A0B7IJS3</accession>
<gene>
    <name evidence="2" type="ORF">CCAND93_1250009</name>
</gene>
<protein>
    <submittedName>
        <fullName evidence="2">Uncharacterized protein</fullName>
    </submittedName>
</protein>
<sequence length="96" mass="11819">MLLLFFVVTLWMYYYFRDIQLNFDNQSLFTMETKNQLIRKKFGLPFLVFYLVTFLIWFIFPHQLVGNIYVLMGYLVGNLIFLYVLYKYKRSLNKVE</sequence>